<keyword evidence="5" id="KW-0808">Transferase</keyword>
<comment type="cofactor">
    <cofactor evidence="1">
        <name>Mg(2+)</name>
        <dbReference type="ChEBI" id="CHEBI:18420"/>
    </cofactor>
</comment>
<dbReference type="Proteomes" id="UP000664628">
    <property type="component" value="Unassembled WGS sequence"/>
</dbReference>
<feature type="domain" description="Hen1 N-terminal" evidence="13">
    <location>
        <begin position="1"/>
        <end position="239"/>
    </location>
</feature>
<evidence type="ECO:0000256" key="3">
    <source>
        <dbReference type="ARBA" id="ARBA00021330"/>
    </source>
</evidence>
<keyword evidence="4" id="KW-0489">Methyltransferase</keyword>
<evidence type="ECO:0000256" key="10">
    <source>
        <dbReference type="ARBA" id="ARBA00023158"/>
    </source>
</evidence>
<name>A0ABS3JRV0_9BACT</name>
<dbReference type="Gene3D" id="3.30.1610.20">
    <property type="entry name" value="Hen1, N-terminal domain"/>
    <property type="match status" value="1"/>
</dbReference>
<organism evidence="14 15">
    <name type="scientific">Fibrella forsythiae</name>
    <dbReference type="NCBI Taxonomy" id="2817061"/>
    <lineage>
        <taxon>Bacteria</taxon>
        <taxon>Pseudomonadati</taxon>
        <taxon>Bacteroidota</taxon>
        <taxon>Cytophagia</taxon>
        <taxon>Cytophagales</taxon>
        <taxon>Spirosomataceae</taxon>
        <taxon>Fibrella</taxon>
    </lineage>
</organism>
<accession>A0ABS3JRV0</accession>
<dbReference type="InterPro" id="IPR026610">
    <property type="entry name" value="Hen1"/>
</dbReference>
<dbReference type="SUPFAM" id="SSF53335">
    <property type="entry name" value="S-adenosyl-L-methionine-dependent methyltransferases"/>
    <property type="match status" value="1"/>
</dbReference>
<evidence type="ECO:0000256" key="4">
    <source>
        <dbReference type="ARBA" id="ARBA00022603"/>
    </source>
</evidence>
<dbReference type="PANTHER" id="PTHR21404:SF3">
    <property type="entry name" value="SMALL RNA 2'-O-METHYLTRANSFERASE"/>
    <property type="match status" value="1"/>
</dbReference>
<dbReference type="InterPro" id="IPR024740">
    <property type="entry name" value="Hen1_N"/>
</dbReference>
<evidence type="ECO:0000256" key="9">
    <source>
        <dbReference type="ARBA" id="ARBA00022884"/>
    </source>
</evidence>
<dbReference type="PANTHER" id="PTHR21404">
    <property type="entry name" value="HEN1"/>
    <property type="match status" value="1"/>
</dbReference>
<evidence type="ECO:0000256" key="7">
    <source>
        <dbReference type="ARBA" id="ARBA00022723"/>
    </source>
</evidence>
<evidence type="ECO:0000259" key="13">
    <source>
        <dbReference type="Pfam" id="PF12623"/>
    </source>
</evidence>
<dbReference type="InterPro" id="IPR024026">
    <property type="entry name" value="3'-RNA_MeTfrase_Hen1_bac"/>
</dbReference>
<evidence type="ECO:0000256" key="6">
    <source>
        <dbReference type="ARBA" id="ARBA00022691"/>
    </source>
</evidence>
<protein>
    <recommendedName>
        <fullName evidence="3">Small RNA 2'-O-methyltransferase</fullName>
        <ecNumber evidence="11">2.1.1.386</ecNumber>
    </recommendedName>
</protein>
<dbReference type="Pfam" id="PF13489">
    <property type="entry name" value="Methyltransf_23"/>
    <property type="match status" value="1"/>
</dbReference>
<reference evidence="14 15" key="1">
    <citation type="submission" date="2021-03" db="EMBL/GenBank/DDBJ databases">
        <title>Fibrella sp. HMF5405 genome sequencing and assembly.</title>
        <authorList>
            <person name="Kang H."/>
            <person name="Kim H."/>
            <person name="Bae S."/>
            <person name="Joh K."/>
        </authorList>
    </citation>
    <scope>NUCLEOTIDE SEQUENCE [LARGE SCALE GENOMIC DNA]</scope>
    <source>
        <strain evidence="14 15">HMF5405</strain>
    </source>
</reference>
<comment type="similarity">
    <text evidence="2">Belongs to the methyltransferase superfamily. HEN1 family.</text>
</comment>
<keyword evidence="9" id="KW-0694">RNA-binding</keyword>
<dbReference type="InterPro" id="IPR038546">
    <property type="entry name" value="Hen1_N_sf"/>
</dbReference>
<dbReference type="NCBIfam" id="TIGR04074">
    <property type="entry name" value="bacter_Hen1"/>
    <property type="match status" value="1"/>
</dbReference>
<evidence type="ECO:0000256" key="2">
    <source>
        <dbReference type="ARBA" id="ARBA00009026"/>
    </source>
</evidence>
<dbReference type="Pfam" id="PF12623">
    <property type="entry name" value="Hen1_L"/>
    <property type="match status" value="1"/>
</dbReference>
<dbReference type="RefSeq" id="WP_207332689.1">
    <property type="nucleotide sequence ID" value="NZ_JAFMYW010000013.1"/>
</dbReference>
<evidence type="ECO:0000256" key="1">
    <source>
        <dbReference type="ARBA" id="ARBA00001946"/>
    </source>
</evidence>
<evidence type="ECO:0000313" key="15">
    <source>
        <dbReference type="Proteomes" id="UP000664628"/>
    </source>
</evidence>
<evidence type="ECO:0000256" key="11">
    <source>
        <dbReference type="ARBA" id="ARBA00035025"/>
    </source>
</evidence>
<dbReference type="Gene3D" id="3.40.50.150">
    <property type="entry name" value="Vaccinia Virus protein VP39"/>
    <property type="match status" value="1"/>
</dbReference>
<dbReference type="InterPro" id="IPR029063">
    <property type="entry name" value="SAM-dependent_MTases_sf"/>
</dbReference>
<keyword evidence="8" id="KW-0460">Magnesium</keyword>
<keyword evidence="10" id="KW-0943">RNA-mediated gene silencing</keyword>
<evidence type="ECO:0000256" key="12">
    <source>
        <dbReference type="ARBA" id="ARBA00048418"/>
    </source>
</evidence>
<proteinExistence type="inferred from homology"/>
<gene>
    <name evidence="14" type="ORF">J2I46_29425</name>
</gene>
<keyword evidence="15" id="KW-1185">Reference proteome</keyword>
<dbReference type="EMBL" id="JAFMYW010000013">
    <property type="protein sequence ID" value="MBO0952737.1"/>
    <property type="molecule type" value="Genomic_DNA"/>
</dbReference>
<keyword evidence="6" id="KW-0949">S-adenosyl-L-methionine</keyword>
<dbReference type="EC" id="2.1.1.386" evidence="11"/>
<comment type="caution">
    <text evidence="14">The sequence shown here is derived from an EMBL/GenBank/DDBJ whole genome shotgun (WGS) entry which is preliminary data.</text>
</comment>
<keyword evidence="7" id="KW-0479">Metal-binding</keyword>
<sequence length="473" mass="53579">MFLSISTTGLPNNPATDLGWLLHKRPDKVQSFAVAAGKAHVFYSEASPKRCTAAMMLTIDPVALVRGDSALQDQYVNDRPYVASSLVSTAIANVYSSALNGRCNDRPELVNVALPLTATIAVVKVKGDTNTIQRLFQPLGYTVDVVRHYVDDRFPDWGYGPYYTLTLTHTLPVKNLLTHLYVLLPILDNEKHYFVNQQEIDVLLKKGEGWLSAHPERDFITWRFLRRKASLTREALDRLTAIDPEVDVDDLVQEEAPPTTTAEQEPEATRTFISLHEQRLKAAFEVLKRSGVNSVLDLGCGEGKLLRMLHTDPQFRRIAGMDVAYRDLLRAKDRLHYDQFNESQRERLSIFQGSLLYRDSRLNGFDSATLIEVIEHVEPERLPNLERVVFEFAQPALVIVTTPNKEYNQKYGMTDDQSRHTDHRFEWSRAEFSAWCASVSQRFGYKVRIVGVGEADPLVGASSQMAVFDFNKS</sequence>
<evidence type="ECO:0000256" key="5">
    <source>
        <dbReference type="ARBA" id="ARBA00022679"/>
    </source>
</evidence>
<comment type="catalytic activity">
    <reaction evidence="12">
        <text>small RNA 3'-end nucleotide + S-adenosyl-L-methionine = small RNA 3'-end 2'-O-methylnucleotide + S-adenosyl-L-homocysteine + H(+)</text>
        <dbReference type="Rhea" id="RHEA:37887"/>
        <dbReference type="Rhea" id="RHEA-COMP:10415"/>
        <dbReference type="Rhea" id="RHEA-COMP:10416"/>
        <dbReference type="ChEBI" id="CHEBI:15378"/>
        <dbReference type="ChEBI" id="CHEBI:57856"/>
        <dbReference type="ChEBI" id="CHEBI:59789"/>
        <dbReference type="ChEBI" id="CHEBI:74896"/>
        <dbReference type="ChEBI" id="CHEBI:74898"/>
        <dbReference type="EC" id="2.1.1.386"/>
    </reaction>
</comment>
<evidence type="ECO:0000256" key="8">
    <source>
        <dbReference type="ARBA" id="ARBA00022842"/>
    </source>
</evidence>
<evidence type="ECO:0000313" key="14">
    <source>
        <dbReference type="EMBL" id="MBO0952737.1"/>
    </source>
</evidence>